<evidence type="ECO:0000256" key="3">
    <source>
        <dbReference type="ARBA" id="ARBA00010217"/>
    </source>
</evidence>
<keyword evidence="10" id="KW-0472">Membrane</keyword>
<comment type="caution">
    <text evidence="13">The sequence shown here is derived from an EMBL/GenBank/DDBJ whole genome shotgun (WGS) entry which is preliminary data.</text>
</comment>
<dbReference type="PANTHER" id="PTHR27007">
    <property type="match status" value="1"/>
</dbReference>
<evidence type="ECO:0000313" key="13">
    <source>
        <dbReference type="EMBL" id="KAL2610139.1"/>
    </source>
</evidence>
<dbReference type="GO" id="GO:0016020">
    <property type="term" value="C:membrane"/>
    <property type="evidence" value="ECO:0007669"/>
    <property type="project" value="UniProtKB-SubCell"/>
</dbReference>
<evidence type="ECO:0000313" key="14">
    <source>
        <dbReference type="Proteomes" id="UP001605036"/>
    </source>
</evidence>
<dbReference type="GO" id="GO:0005524">
    <property type="term" value="F:ATP binding"/>
    <property type="evidence" value="ECO:0007669"/>
    <property type="project" value="UniProtKB-KW"/>
</dbReference>
<dbReference type="Pfam" id="PF00069">
    <property type="entry name" value="Pkinase"/>
    <property type="match status" value="1"/>
</dbReference>
<keyword evidence="9" id="KW-1133">Transmembrane helix</keyword>
<evidence type="ECO:0000256" key="9">
    <source>
        <dbReference type="ARBA" id="ARBA00022989"/>
    </source>
</evidence>
<keyword evidence="4" id="KW-0812">Transmembrane</keyword>
<dbReference type="EMBL" id="JBHFFA010000008">
    <property type="protein sequence ID" value="KAL2610139.1"/>
    <property type="molecule type" value="Genomic_DNA"/>
</dbReference>
<dbReference type="Pfam" id="PF00139">
    <property type="entry name" value="Lectin_legB"/>
    <property type="match status" value="1"/>
</dbReference>
<evidence type="ECO:0000256" key="7">
    <source>
        <dbReference type="ARBA" id="ARBA00022741"/>
    </source>
</evidence>
<keyword evidence="14" id="KW-1185">Reference proteome</keyword>
<dbReference type="PROSITE" id="PS50011">
    <property type="entry name" value="PROTEIN_KINASE_DOM"/>
    <property type="match status" value="1"/>
</dbReference>
<keyword evidence="8" id="KW-0067">ATP-binding</keyword>
<dbReference type="InterPro" id="IPR050528">
    <property type="entry name" value="L-type_Lectin-RKs"/>
</dbReference>
<dbReference type="InterPro" id="IPR011009">
    <property type="entry name" value="Kinase-like_dom_sf"/>
</dbReference>
<dbReference type="GO" id="GO:0030246">
    <property type="term" value="F:carbohydrate binding"/>
    <property type="evidence" value="ECO:0007669"/>
    <property type="project" value="UniProtKB-KW"/>
</dbReference>
<proteinExistence type="inferred from homology"/>
<evidence type="ECO:0000256" key="1">
    <source>
        <dbReference type="ARBA" id="ARBA00004479"/>
    </source>
</evidence>
<dbReference type="InterPro" id="IPR013320">
    <property type="entry name" value="ConA-like_dom_sf"/>
</dbReference>
<dbReference type="AlphaFoldDB" id="A0ABD1XN01"/>
<reference evidence="13 14" key="1">
    <citation type="submission" date="2024-09" db="EMBL/GenBank/DDBJ databases">
        <title>Chromosome-scale assembly of Riccia fluitans.</title>
        <authorList>
            <person name="Paukszto L."/>
            <person name="Sawicki J."/>
            <person name="Karawczyk K."/>
            <person name="Piernik-Szablinska J."/>
            <person name="Szczecinska M."/>
            <person name="Mazdziarz M."/>
        </authorList>
    </citation>
    <scope>NUCLEOTIDE SEQUENCE [LARGE SCALE GENOMIC DNA]</scope>
    <source>
        <strain evidence="13">Rf_01</strain>
        <tissue evidence="13">Aerial parts of the thallus</tissue>
    </source>
</reference>
<keyword evidence="5" id="KW-0732">Signal</keyword>
<keyword evidence="6" id="KW-0430">Lectin</keyword>
<dbReference type="InterPro" id="IPR001220">
    <property type="entry name" value="Legume_lectin_dom"/>
</dbReference>
<protein>
    <recommendedName>
        <fullName evidence="12">Protein kinase domain-containing protein</fullName>
    </recommendedName>
</protein>
<evidence type="ECO:0000256" key="2">
    <source>
        <dbReference type="ARBA" id="ARBA00008536"/>
    </source>
</evidence>
<accession>A0ABD1XN01</accession>
<feature type="compositionally biased region" description="Polar residues" evidence="11">
    <location>
        <begin position="281"/>
        <end position="294"/>
    </location>
</feature>
<dbReference type="SUPFAM" id="SSF56112">
    <property type="entry name" value="Protein kinase-like (PK-like)"/>
    <property type="match status" value="1"/>
</dbReference>
<feature type="domain" description="Protein kinase" evidence="12">
    <location>
        <begin position="325"/>
        <end position="527"/>
    </location>
</feature>
<sequence>MILVVLTTIFTLTWSWWSILGTRGQGFPFTLNFQQFDGSQSSMFSFEGQAKVDSVSRTLQLSDPFDESCQTNPCVGQVSFPQPVQVQDPVTNKTYSFSTSFTFTLTSPMRYRTGDGFVFFLATDPQPIPAADGTFGCFSLNNSSMSATPIFAVEFDTSRNRHLNDMNDNHVGAEQQCRIFSWSFRSFVETVLPPPPPLVPPSEKNNTSSTWAQKTVELGKLIGVAIGAFLLVVVVCRASVGYARFGCSVATDPTDLLDPRDSLLIDPKKQDEEGDDLEVNISGNNGTSVSDTTKASNCHPLRFRNVMFGNVIYCTTTVERSRDSISETGNIDSKEIAEVVADDNKSVDVDIVTGIDITRAPLRQQVALLMERTISSVEDPTEAPRFTYRDLNEATDNFNESLELGEGRGSLGGVIFHKGTLAWQERFKIIQNIADALEYLHERDTLHKNVKASNTFLASDYDGKLGDFGLAWLMDHDEEKGTKGYVAPEVRSTHKLTKQTDVFSFGIVSLEILCERPSYDPDTDSAL</sequence>
<evidence type="ECO:0000256" key="11">
    <source>
        <dbReference type="SAM" id="MobiDB-lite"/>
    </source>
</evidence>
<dbReference type="Gene3D" id="2.60.120.200">
    <property type="match status" value="1"/>
</dbReference>
<dbReference type="InterPro" id="IPR000719">
    <property type="entry name" value="Prot_kinase_dom"/>
</dbReference>
<evidence type="ECO:0000256" key="6">
    <source>
        <dbReference type="ARBA" id="ARBA00022734"/>
    </source>
</evidence>
<evidence type="ECO:0000256" key="4">
    <source>
        <dbReference type="ARBA" id="ARBA00022692"/>
    </source>
</evidence>
<name>A0ABD1XN01_9MARC</name>
<evidence type="ECO:0000256" key="5">
    <source>
        <dbReference type="ARBA" id="ARBA00022729"/>
    </source>
</evidence>
<evidence type="ECO:0000256" key="10">
    <source>
        <dbReference type="ARBA" id="ARBA00023136"/>
    </source>
</evidence>
<gene>
    <name evidence="13" type="ORF">R1flu_028712</name>
</gene>
<comment type="similarity">
    <text evidence="3">In the C-terminal section; belongs to the protein kinase superfamily. Ser/Thr protein kinase family.</text>
</comment>
<keyword evidence="7" id="KW-0547">Nucleotide-binding</keyword>
<dbReference type="Gene3D" id="1.10.510.10">
    <property type="entry name" value="Transferase(Phosphotransferase) domain 1"/>
    <property type="match status" value="1"/>
</dbReference>
<dbReference type="Proteomes" id="UP001605036">
    <property type="component" value="Unassembled WGS sequence"/>
</dbReference>
<organism evidence="13 14">
    <name type="scientific">Riccia fluitans</name>
    <dbReference type="NCBI Taxonomy" id="41844"/>
    <lineage>
        <taxon>Eukaryota</taxon>
        <taxon>Viridiplantae</taxon>
        <taxon>Streptophyta</taxon>
        <taxon>Embryophyta</taxon>
        <taxon>Marchantiophyta</taxon>
        <taxon>Marchantiopsida</taxon>
        <taxon>Marchantiidae</taxon>
        <taxon>Marchantiales</taxon>
        <taxon>Ricciaceae</taxon>
        <taxon>Riccia</taxon>
    </lineage>
</organism>
<evidence type="ECO:0000259" key="12">
    <source>
        <dbReference type="PROSITE" id="PS50011"/>
    </source>
</evidence>
<comment type="similarity">
    <text evidence="2">In the N-terminal section; belongs to the leguminous lectin family.</text>
</comment>
<evidence type="ECO:0000256" key="8">
    <source>
        <dbReference type="ARBA" id="ARBA00022840"/>
    </source>
</evidence>
<comment type="subcellular location">
    <subcellularLocation>
        <location evidence="1">Membrane</location>
        <topology evidence="1">Single-pass type I membrane protein</topology>
    </subcellularLocation>
</comment>
<dbReference type="SUPFAM" id="SSF49899">
    <property type="entry name" value="Concanavalin A-like lectins/glucanases"/>
    <property type="match status" value="2"/>
</dbReference>
<feature type="region of interest" description="Disordered" evidence="11">
    <location>
        <begin position="267"/>
        <end position="294"/>
    </location>
</feature>